<gene>
    <name evidence="2" type="ORF">UY92_C0006G0101</name>
</gene>
<dbReference type="Gene3D" id="3.30.300.130">
    <property type="entry name" value="Fe-S cluster assembly (FSCA)"/>
    <property type="match status" value="1"/>
</dbReference>
<dbReference type="PANTHER" id="PTHR42831:SF1">
    <property type="entry name" value="FE-S PROTEIN MATURATION AUXILIARY FACTOR YITW"/>
    <property type="match status" value="1"/>
</dbReference>
<dbReference type="Pfam" id="PF01883">
    <property type="entry name" value="FeS_assembly_P"/>
    <property type="match status" value="1"/>
</dbReference>
<proteinExistence type="predicted"/>
<evidence type="ECO:0000259" key="1">
    <source>
        <dbReference type="Pfam" id="PF01883"/>
    </source>
</evidence>
<dbReference type="SUPFAM" id="SSF117916">
    <property type="entry name" value="Fe-S cluster assembly (FSCA) domain-like"/>
    <property type="match status" value="1"/>
</dbReference>
<dbReference type="EMBL" id="LCRX01000006">
    <property type="protein sequence ID" value="KKW42540.1"/>
    <property type="molecule type" value="Genomic_DNA"/>
</dbReference>
<accession>A0A0G1YH46</accession>
<feature type="domain" description="MIP18 family-like" evidence="1">
    <location>
        <begin position="4"/>
        <end position="68"/>
    </location>
</feature>
<dbReference type="AlphaFoldDB" id="A0A0G1YH46"/>
<reference evidence="2 3" key="1">
    <citation type="journal article" date="2015" name="Nature">
        <title>rRNA introns, odd ribosomes, and small enigmatic genomes across a large radiation of phyla.</title>
        <authorList>
            <person name="Brown C.T."/>
            <person name="Hug L.A."/>
            <person name="Thomas B.C."/>
            <person name="Sharon I."/>
            <person name="Castelle C.J."/>
            <person name="Singh A."/>
            <person name="Wilkins M.J."/>
            <person name="Williams K.H."/>
            <person name="Banfield J.F."/>
        </authorList>
    </citation>
    <scope>NUCLEOTIDE SEQUENCE [LARGE SCALE GENOMIC DNA]</scope>
</reference>
<evidence type="ECO:0000313" key="2">
    <source>
        <dbReference type="EMBL" id="KKW42540.1"/>
    </source>
</evidence>
<comment type="caution">
    <text evidence="2">The sequence shown here is derived from an EMBL/GenBank/DDBJ whole genome shotgun (WGS) entry which is preliminary data.</text>
</comment>
<dbReference type="PANTHER" id="PTHR42831">
    <property type="entry name" value="FE-S PROTEIN MATURATION AUXILIARY FACTOR YITW"/>
    <property type="match status" value="1"/>
</dbReference>
<evidence type="ECO:0000313" key="3">
    <source>
        <dbReference type="Proteomes" id="UP000033870"/>
    </source>
</evidence>
<protein>
    <recommendedName>
        <fullName evidence="1">MIP18 family-like domain-containing protein</fullName>
    </recommendedName>
</protein>
<dbReference type="Proteomes" id="UP000033870">
    <property type="component" value="Unassembled WGS sequence"/>
</dbReference>
<dbReference type="InterPro" id="IPR002744">
    <property type="entry name" value="MIP18-like"/>
</dbReference>
<sequence>MITKDAVVEKIKTVKDPEINLDVWTMGLIYEVDILSEEMIRVIMTYTTPLCPFGSALKEQVHAALQDLGFTTIALEVTFNPPWQPSEELRTMLGI</sequence>
<dbReference type="STRING" id="1619044.UY92_C0006G0101"/>
<dbReference type="InterPro" id="IPR034904">
    <property type="entry name" value="FSCA_dom_sf"/>
</dbReference>
<dbReference type="InterPro" id="IPR052339">
    <property type="entry name" value="Fe-S_Maturation_MIP18"/>
</dbReference>
<organism evidence="2 3">
    <name type="scientific">Candidatus Magasanikbacteria bacterium GW2011_GWA2_56_11</name>
    <dbReference type="NCBI Taxonomy" id="1619044"/>
    <lineage>
        <taxon>Bacteria</taxon>
        <taxon>Candidatus Magasanikiibacteriota</taxon>
    </lineage>
</organism>
<name>A0A0G1YH46_9BACT</name>